<dbReference type="EMBL" id="JAWLJX010000009">
    <property type="protein sequence ID" value="MDV6263973.1"/>
    <property type="molecule type" value="Genomic_DNA"/>
</dbReference>
<organism evidence="1 2">
    <name type="scientific">Rhodococcoides yunnanense</name>
    <dbReference type="NCBI Taxonomy" id="278209"/>
    <lineage>
        <taxon>Bacteria</taxon>
        <taxon>Bacillati</taxon>
        <taxon>Actinomycetota</taxon>
        <taxon>Actinomycetes</taxon>
        <taxon>Mycobacteriales</taxon>
        <taxon>Nocardiaceae</taxon>
        <taxon>Rhodococcoides</taxon>
    </lineage>
</organism>
<accession>A0ABU4BIG8</accession>
<sequence length="40" mass="4375">MEYNLLRGGLSESDGGLFRDLLAQLAAFCDKLATEEGELQ</sequence>
<gene>
    <name evidence="1" type="ORF">R3P96_21760</name>
</gene>
<proteinExistence type="predicted"/>
<evidence type="ECO:0000313" key="2">
    <source>
        <dbReference type="Proteomes" id="UP001185755"/>
    </source>
</evidence>
<reference evidence="1 2" key="1">
    <citation type="submission" date="2023-10" db="EMBL/GenBank/DDBJ databases">
        <title>Development of a sustainable strategy for remediation of hydrocarbon-contaminated territories based on the waste exchange concept.</title>
        <authorList>
            <person name="Krivoruchko A."/>
        </authorList>
    </citation>
    <scope>NUCLEOTIDE SEQUENCE [LARGE SCALE GENOMIC DNA]</scope>
    <source>
        <strain evidence="1 2">IEGM 1323</strain>
    </source>
</reference>
<dbReference type="Proteomes" id="UP001185755">
    <property type="component" value="Unassembled WGS sequence"/>
</dbReference>
<comment type="caution">
    <text evidence="1">The sequence shown here is derived from an EMBL/GenBank/DDBJ whole genome shotgun (WGS) entry which is preliminary data.</text>
</comment>
<protein>
    <submittedName>
        <fullName evidence="1">Uncharacterized protein</fullName>
    </submittedName>
</protein>
<keyword evidence="2" id="KW-1185">Reference proteome</keyword>
<dbReference type="RefSeq" id="WP_317566095.1">
    <property type="nucleotide sequence ID" value="NZ_JAWLJX010000009.1"/>
</dbReference>
<evidence type="ECO:0000313" key="1">
    <source>
        <dbReference type="EMBL" id="MDV6263973.1"/>
    </source>
</evidence>
<name>A0ABU4BIG8_9NOCA</name>